<protein>
    <submittedName>
        <fullName evidence="1">Uncharacterized protein</fullName>
    </submittedName>
</protein>
<dbReference type="Proteomes" id="UP000663671">
    <property type="component" value="Chromosome 1"/>
</dbReference>
<dbReference type="VEuPathDB" id="FungiDB:I7I51_00961"/>
<sequence length="73" mass="8096">MRTRSRGRFSSLNSIPGVLIQRDLLMIQRLRSFLGRSTASRRLAPLRKEQGLHSAIKAGKLVITAIEGANPEP</sequence>
<dbReference type="EMBL" id="CP069114">
    <property type="protein sequence ID" value="QSS63900.1"/>
    <property type="molecule type" value="Genomic_DNA"/>
</dbReference>
<accession>A0A8A1MFG5</accession>
<gene>
    <name evidence="1" type="ORF">I7I51_00961</name>
</gene>
<reference evidence="1" key="1">
    <citation type="submission" date="2021-01" db="EMBL/GenBank/DDBJ databases">
        <title>Chromosome-level genome assembly of a human fungal pathogen reveals clustering of transcriptionally co-regulated genes.</title>
        <authorList>
            <person name="Voorhies M."/>
            <person name="Cohen S."/>
            <person name="Shea T.P."/>
            <person name="Petrus S."/>
            <person name="Munoz J.F."/>
            <person name="Poplawski S."/>
            <person name="Goldman W.E."/>
            <person name="Michael T."/>
            <person name="Cuomo C.A."/>
            <person name="Sil A."/>
            <person name="Beyhan S."/>
        </authorList>
    </citation>
    <scope>NUCLEOTIDE SEQUENCE</scope>
    <source>
        <strain evidence="1">WU24</strain>
    </source>
</reference>
<proteinExistence type="predicted"/>
<organism evidence="1 2">
    <name type="scientific">Ajellomyces capsulatus</name>
    <name type="common">Darling's disease fungus</name>
    <name type="synonym">Histoplasma capsulatum</name>
    <dbReference type="NCBI Taxonomy" id="5037"/>
    <lineage>
        <taxon>Eukaryota</taxon>
        <taxon>Fungi</taxon>
        <taxon>Dikarya</taxon>
        <taxon>Ascomycota</taxon>
        <taxon>Pezizomycotina</taxon>
        <taxon>Eurotiomycetes</taxon>
        <taxon>Eurotiomycetidae</taxon>
        <taxon>Onygenales</taxon>
        <taxon>Ajellomycetaceae</taxon>
        <taxon>Histoplasma</taxon>
    </lineage>
</organism>
<name>A0A8A1MFG5_AJECA</name>
<evidence type="ECO:0000313" key="1">
    <source>
        <dbReference type="EMBL" id="QSS63900.1"/>
    </source>
</evidence>
<evidence type="ECO:0000313" key="2">
    <source>
        <dbReference type="Proteomes" id="UP000663671"/>
    </source>
</evidence>
<dbReference type="AlphaFoldDB" id="A0A8A1MFG5"/>